<evidence type="ECO:0000313" key="1">
    <source>
        <dbReference type="EMBL" id="TFK69720.1"/>
    </source>
</evidence>
<name>A0ACD3AVF6_9AGAR</name>
<evidence type="ECO:0000313" key="2">
    <source>
        <dbReference type="Proteomes" id="UP000308600"/>
    </source>
</evidence>
<sequence>MESPPNPISRLHNEIMQQIFVSSTPISKRSQDVGKARLSLTWVCQSWRKLAQQTSELWSYIDFINPTWVEAALSRTQNRQLSFDFFLPWDHQEDLNRLASLSLGNLPRITTLSIASTYGSDLDIFPRMCPLWGAPASSLVELTLYSVSLPSNLFLGTFPTLQKLTLDTCELNWDALPVWAGLQNLWLSNPIPKISVDSFASKLQVVASEVEELYLHNVLLPIVATHHANPATPQTRYHLKNIRSFVLNEPQAPPITSILNQLSLPLYLRETSIRVEPMGSGGVIQDQFDLARAFVASRTLQLAPWPVTAVDVYLLDGEIAISLKEESPTTGVNVKDNVEKKKNSSIGLSFDLLTPSSISQIIPIFSILPLPPVQSLTFSGGRDRNYGPGLTDYFNSDTQGAVRSLNVIIHYIPTFNGVINAQSRRLRELTGTRGNLEVEQVNGELVTRCRDILGFHHLDALCYYAPYGDDELQLSWDDYRALREWLMWRRNAGLKLRKLVFKDMNIPDEARLRTLFDSNGGVVDTLEFVNMDLDAFDL</sequence>
<keyword evidence="2" id="KW-1185">Reference proteome</keyword>
<proteinExistence type="predicted"/>
<protein>
    <submittedName>
        <fullName evidence="1">Uncharacterized protein</fullName>
    </submittedName>
</protein>
<dbReference type="EMBL" id="ML208325">
    <property type="protein sequence ID" value="TFK69720.1"/>
    <property type="molecule type" value="Genomic_DNA"/>
</dbReference>
<reference evidence="1 2" key="1">
    <citation type="journal article" date="2019" name="Nat. Ecol. Evol.">
        <title>Megaphylogeny resolves global patterns of mushroom evolution.</title>
        <authorList>
            <person name="Varga T."/>
            <person name="Krizsan K."/>
            <person name="Foldi C."/>
            <person name="Dima B."/>
            <person name="Sanchez-Garcia M."/>
            <person name="Sanchez-Ramirez S."/>
            <person name="Szollosi G.J."/>
            <person name="Szarkandi J.G."/>
            <person name="Papp V."/>
            <person name="Albert L."/>
            <person name="Andreopoulos W."/>
            <person name="Angelini C."/>
            <person name="Antonin V."/>
            <person name="Barry K.W."/>
            <person name="Bougher N.L."/>
            <person name="Buchanan P."/>
            <person name="Buyck B."/>
            <person name="Bense V."/>
            <person name="Catcheside P."/>
            <person name="Chovatia M."/>
            <person name="Cooper J."/>
            <person name="Damon W."/>
            <person name="Desjardin D."/>
            <person name="Finy P."/>
            <person name="Geml J."/>
            <person name="Haridas S."/>
            <person name="Hughes K."/>
            <person name="Justo A."/>
            <person name="Karasinski D."/>
            <person name="Kautmanova I."/>
            <person name="Kiss B."/>
            <person name="Kocsube S."/>
            <person name="Kotiranta H."/>
            <person name="LaButti K.M."/>
            <person name="Lechner B.E."/>
            <person name="Liimatainen K."/>
            <person name="Lipzen A."/>
            <person name="Lukacs Z."/>
            <person name="Mihaltcheva S."/>
            <person name="Morgado L.N."/>
            <person name="Niskanen T."/>
            <person name="Noordeloos M.E."/>
            <person name="Ohm R.A."/>
            <person name="Ortiz-Santana B."/>
            <person name="Ovrebo C."/>
            <person name="Racz N."/>
            <person name="Riley R."/>
            <person name="Savchenko A."/>
            <person name="Shiryaev A."/>
            <person name="Soop K."/>
            <person name="Spirin V."/>
            <person name="Szebenyi C."/>
            <person name="Tomsovsky M."/>
            <person name="Tulloss R.E."/>
            <person name="Uehling J."/>
            <person name="Grigoriev I.V."/>
            <person name="Vagvolgyi C."/>
            <person name="Papp T."/>
            <person name="Martin F.M."/>
            <person name="Miettinen O."/>
            <person name="Hibbett D.S."/>
            <person name="Nagy L.G."/>
        </authorList>
    </citation>
    <scope>NUCLEOTIDE SEQUENCE [LARGE SCALE GENOMIC DNA]</scope>
    <source>
        <strain evidence="1 2">NL-1719</strain>
    </source>
</reference>
<accession>A0ACD3AVF6</accession>
<gene>
    <name evidence="1" type="ORF">BDN72DRAFT_897017</name>
</gene>
<dbReference type="Proteomes" id="UP000308600">
    <property type="component" value="Unassembled WGS sequence"/>
</dbReference>
<organism evidence="1 2">
    <name type="scientific">Pluteus cervinus</name>
    <dbReference type="NCBI Taxonomy" id="181527"/>
    <lineage>
        <taxon>Eukaryota</taxon>
        <taxon>Fungi</taxon>
        <taxon>Dikarya</taxon>
        <taxon>Basidiomycota</taxon>
        <taxon>Agaricomycotina</taxon>
        <taxon>Agaricomycetes</taxon>
        <taxon>Agaricomycetidae</taxon>
        <taxon>Agaricales</taxon>
        <taxon>Pluteineae</taxon>
        <taxon>Pluteaceae</taxon>
        <taxon>Pluteus</taxon>
    </lineage>
</organism>